<reference evidence="2 3" key="1">
    <citation type="submission" date="2019-08" db="EMBL/GenBank/DDBJ databases">
        <title>Parahaliea maris sp. nov., isolated from the surface seawater.</title>
        <authorList>
            <person name="Liu Y."/>
        </authorList>
    </citation>
    <scope>NUCLEOTIDE SEQUENCE [LARGE SCALE GENOMIC DNA]</scope>
    <source>
        <strain evidence="2 3">S2-26</strain>
    </source>
</reference>
<feature type="transmembrane region" description="Helical" evidence="1">
    <location>
        <begin position="6"/>
        <end position="26"/>
    </location>
</feature>
<dbReference type="EMBL" id="VRYZ01000013">
    <property type="protein sequence ID" value="TXS88949.1"/>
    <property type="molecule type" value="Genomic_DNA"/>
</dbReference>
<evidence type="ECO:0000313" key="3">
    <source>
        <dbReference type="Proteomes" id="UP000321933"/>
    </source>
</evidence>
<keyword evidence="1" id="KW-0472">Membrane</keyword>
<keyword evidence="3" id="KW-1185">Reference proteome</keyword>
<sequence>MEAGDWISLFMALIASGSAAITYVVYRSATDPEVIVYADVDRKRPSIVNLIIKNIGKGPALDITFHSTRPLPAEAFSIDIPKDMPKQMVTGPIITGVPYLAPGQEIVLTWGQFGGLKKYLGDSSITVTSKYRRPKMLRPRSAYVFSDSKLDITQFEHSDASDHNWGPKLVKALEATNKELSAIKRSLQGGSNVSS</sequence>
<keyword evidence="1" id="KW-0812">Transmembrane</keyword>
<dbReference type="RefSeq" id="WP_148066034.1">
    <property type="nucleotide sequence ID" value="NZ_VRYZ01000013.1"/>
</dbReference>
<comment type="caution">
    <text evidence="2">The sequence shown here is derived from an EMBL/GenBank/DDBJ whole genome shotgun (WGS) entry which is preliminary data.</text>
</comment>
<name>A0A5C8ZMT7_9GAMM</name>
<dbReference type="Proteomes" id="UP000321933">
    <property type="component" value="Unassembled WGS sequence"/>
</dbReference>
<keyword evidence="1" id="KW-1133">Transmembrane helix</keyword>
<organism evidence="2 3">
    <name type="scientific">Parahaliea aestuarii</name>
    <dbReference type="NCBI Taxonomy" id="1852021"/>
    <lineage>
        <taxon>Bacteria</taxon>
        <taxon>Pseudomonadati</taxon>
        <taxon>Pseudomonadota</taxon>
        <taxon>Gammaproteobacteria</taxon>
        <taxon>Cellvibrionales</taxon>
        <taxon>Halieaceae</taxon>
        <taxon>Parahaliea</taxon>
    </lineage>
</organism>
<dbReference type="AlphaFoldDB" id="A0A5C8ZMT7"/>
<gene>
    <name evidence="2" type="ORF">FVW59_19355</name>
</gene>
<dbReference type="OrthoDB" id="6711034at2"/>
<evidence type="ECO:0000256" key="1">
    <source>
        <dbReference type="SAM" id="Phobius"/>
    </source>
</evidence>
<protein>
    <submittedName>
        <fullName evidence="2">Uncharacterized protein</fullName>
    </submittedName>
</protein>
<accession>A0A5C8ZMT7</accession>
<evidence type="ECO:0000313" key="2">
    <source>
        <dbReference type="EMBL" id="TXS88949.1"/>
    </source>
</evidence>
<proteinExistence type="predicted"/>